<dbReference type="AlphaFoldDB" id="A0AA86V4D6"/>
<gene>
    <name evidence="2" type="ORF">AYBTSS11_LOCUS5025</name>
</gene>
<reference evidence="2" key="1">
    <citation type="submission" date="2023-10" db="EMBL/GenBank/DDBJ databases">
        <authorList>
            <person name="Domelevo Entfellner J.-B."/>
        </authorList>
    </citation>
    <scope>NUCLEOTIDE SEQUENCE</scope>
</reference>
<sequence>MPLAPRCSGHVKCCQISPLFINLQVDLLQIIFAQNLLTERVDHLDESHNRERQGRNQGTVNIGVRARYASRAKATAGHTVSHGTKNKQRTQSANLAEDSRSAETSYEVTVELIISEFTSNNDEGSKSSGEGYKSSGEGYDNDEKDAEEEIISATHIITTPTVSDKELNQSLKKRQLDPNIHGANKKEAATIHYKNIEITDLKKTAGSAGATSDNLGRPRLYPPGRIIHILPAPSSKNSKSNHYDDSDEKHVLYETAAELYEKLRLSRGMILDHMATNYLKALQQLINQFGEESFQYGG</sequence>
<name>A0AA86V4D6_9FABA</name>
<keyword evidence="3" id="KW-1185">Reference proteome</keyword>
<dbReference type="Gramene" id="rna-AYBTSS11_LOCUS5025">
    <property type="protein sequence ID" value="CAJ1931033.1"/>
    <property type="gene ID" value="gene-AYBTSS11_LOCUS5025"/>
</dbReference>
<proteinExistence type="predicted"/>
<organism evidence="2 3">
    <name type="scientific">Sphenostylis stenocarpa</name>
    <dbReference type="NCBI Taxonomy" id="92480"/>
    <lineage>
        <taxon>Eukaryota</taxon>
        <taxon>Viridiplantae</taxon>
        <taxon>Streptophyta</taxon>
        <taxon>Embryophyta</taxon>
        <taxon>Tracheophyta</taxon>
        <taxon>Spermatophyta</taxon>
        <taxon>Magnoliopsida</taxon>
        <taxon>eudicotyledons</taxon>
        <taxon>Gunneridae</taxon>
        <taxon>Pentapetalae</taxon>
        <taxon>rosids</taxon>
        <taxon>fabids</taxon>
        <taxon>Fabales</taxon>
        <taxon>Fabaceae</taxon>
        <taxon>Papilionoideae</taxon>
        <taxon>50 kb inversion clade</taxon>
        <taxon>NPAAA clade</taxon>
        <taxon>indigoferoid/millettioid clade</taxon>
        <taxon>Phaseoleae</taxon>
        <taxon>Sphenostylis</taxon>
    </lineage>
</organism>
<dbReference type="Proteomes" id="UP001189624">
    <property type="component" value="Chromosome 2"/>
</dbReference>
<evidence type="ECO:0000256" key="1">
    <source>
        <dbReference type="SAM" id="MobiDB-lite"/>
    </source>
</evidence>
<feature type="region of interest" description="Disordered" evidence="1">
    <location>
        <begin position="71"/>
        <end position="101"/>
    </location>
</feature>
<feature type="compositionally biased region" description="Low complexity" evidence="1">
    <location>
        <begin position="126"/>
        <end position="138"/>
    </location>
</feature>
<dbReference type="PANTHER" id="PTHR46023:SF6">
    <property type="entry name" value="LIPASE CLASS 3 FAMILY PROTEIN"/>
    <property type="match status" value="1"/>
</dbReference>
<feature type="region of interest" description="Disordered" evidence="1">
    <location>
        <begin position="119"/>
        <end position="141"/>
    </location>
</feature>
<dbReference type="EMBL" id="OY731399">
    <property type="protein sequence ID" value="CAJ1931033.1"/>
    <property type="molecule type" value="Genomic_DNA"/>
</dbReference>
<evidence type="ECO:0000313" key="2">
    <source>
        <dbReference type="EMBL" id="CAJ1931033.1"/>
    </source>
</evidence>
<protein>
    <submittedName>
        <fullName evidence="2">Uncharacterized protein</fullName>
    </submittedName>
</protein>
<dbReference type="PANTHER" id="PTHR46023">
    <property type="entry name" value="LIPASE CLASS 3 PROTEIN-LIKE"/>
    <property type="match status" value="1"/>
</dbReference>
<accession>A0AA86V4D6</accession>
<evidence type="ECO:0000313" key="3">
    <source>
        <dbReference type="Proteomes" id="UP001189624"/>
    </source>
</evidence>